<evidence type="ECO:0000256" key="1">
    <source>
        <dbReference type="ARBA" id="ARBA00006484"/>
    </source>
</evidence>
<dbReference type="OrthoDB" id="9803333at2"/>
<dbReference type="Proteomes" id="UP000186894">
    <property type="component" value="Unassembled WGS sequence"/>
</dbReference>
<reference evidence="3 4" key="1">
    <citation type="submission" date="2016-09" db="EMBL/GenBank/DDBJ databases">
        <title>Rhizobium oryziradicis sp. nov., isolated from the root of rice.</title>
        <authorList>
            <person name="Zhao J."/>
            <person name="Zhang X."/>
        </authorList>
    </citation>
    <scope>NUCLEOTIDE SEQUENCE [LARGE SCALE GENOMIC DNA]</scope>
    <source>
        <strain evidence="3 4">N19</strain>
    </source>
</reference>
<dbReference type="PRINTS" id="PR00081">
    <property type="entry name" value="GDHRDH"/>
</dbReference>
<sequence length="254" mass="26808">MKRLVVITGGSTGIGRQLVKAFAKSGDRVAFSYVGDNGFAQSLITELEVSGHEALGLLADVGDSAAVEAFFDAACIWAGRAPDVLINNAAVQTWSSLLELKEEDWNRVIRTNLSGTFFNTKAAAKRMVAAGQGGSVINIGSGCNKTAFPNLVDYTASKGGVEQFTKVAAVELGPNGIRVNCVAPGAIATERTFDEAPDYAETWGKVTPLRRVGTPNDIVGPVMFLASEAASFVTGQTLWVDGGVFTRPVWPYEG</sequence>
<dbReference type="GO" id="GO:0016616">
    <property type="term" value="F:oxidoreductase activity, acting on the CH-OH group of donors, NAD or NADP as acceptor"/>
    <property type="evidence" value="ECO:0007669"/>
    <property type="project" value="TreeGrafter"/>
</dbReference>
<proteinExistence type="inferred from homology"/>
<comment type="similarity">
    <text evidence="1">Belongs to the short-chain dehydrogenases/reductases (SDR) family.</text>
</comment>
<evidence type="ECO:0000313" key="4">
    <source>
        <dbReference type="Proteomes" id="UP000186894"/>
    </source>
</evidence>
<dbReference type="FunFam" id="3.40.50.720:FF:000084">
    <property type="entry name" value="Short-chain dehydrogenase reductase"/>
    <property type="match status" value="1"/>
</dbReference>
<dbReference type="RefSeq" id="WP_075640792.1">
    <property type="nucleotide sequence ID" value="NZ_MKIM01000028.1"/>
</dbReference>
<dbReference type="Pfam" id="PF13561">
    <property type="entry name" value="adh_short_C2"/>
    <property type="match status" value="1"/>
</dbReference>
<evidence type="ECO:0000256" key="2">
    <source>
        <dbReference type="ARBA" id="ARBA00023002"/>
    </source>
</evidence>
<keyword evidence="2" id="KW-0560">Oxidoreductase</keyword>
<comment type="caution">
    <text evidence="3">The sequence shown here is derived from an EMBL/GenBank/DDBJ whole genome shotgun (WGS) entry which is preliminary data.</text>
</comment>
<keyword evidence="4" id="KW-1185">Reference proteome</keyword>
<dbReference type="PRINTS" id="PR00080">
    <property type="entry name" value="SDRFAMILY"/>
</dbReference>
<organism evidence="3 4">
    <name type="scientific">Rhizobium oryziradicis</name>
    <dbReference type="NCBI Taxonomy" id="1867956"/>
    <lineage>
        <taxon>Bacteria</taxon>
        <taxon>Pseudomonadati</taxon>
        <taxon>Pseudomonadota</taxon>
        <taxon>Alphaproteobacteria</taxon>
        <taxon>Hyphomicrobiales</taxon>
        <taxon>Rhizobiaceae</taxon>
        <taxon>Rhizobium/Agrobacterium group</taxon>
        <taxon>Rhizobium</taxon>
    </lineage>
</organism>
<dbReference type="GO" id="GO:0048038">
    <property type="term" value="F:quinone binding"/>
    <property type="evidence" value="ECO:0007669"/>
    <property type="project" value="TreeGrafter"/>
</dbReference>
<dbReference type="GO" id="GO:0006633">
    <property type="term" value="P:fatty acid biosynthetic process"/>
    <property type="evidence" value="ECO:0007669"/>
    <property type="project" value="TreeGrafter"/>
</dbReference>
<dbReference type="EMBL" id="MKIM01000028">
    <property type="protein sequence ID" value="OLP43474.1"/>
    <property type="molecule type" value="Genomic_DNA"/>
</dbReference>
<dbReference type="InterPro" id="IPR020904">
    <property type="entry name" value="Sc_DH/Rdtase_CS"/>
</dbReference>
<gene>
    <name evidence="3" type="ORF">BJF95_21620</name>
</gene>
<dbReference type="InterPro" id="IPR036291">
    <property type="entry name" value="NAD(P)-bd_dom_sf"/>
</dbReference>
<accession>A0A1Q8ZNT7</accession>
<name>A0A1Q8ZNT7_9HYPH</name>
<dbReference type="PROSITE" id="PS00061">
    <property type="entry name" value="ADH_SHORT"/>
    <property type="match status" value="1"/>
</dbReference>
<protein>
    <submittedName>
        <fullName evidence="3">3-oxoacyl-ACP reductase</fullName>
    </submittedName>
</protein>
<dbReference type="PANTHER" id="PTHR42760:SF133">
    <property type="entry name" value="3-OXOACYL-[ACYL-CARRIER-PROTEIN] REDUCTASE"/>
    <property type="match status" value="1"/>
</dbReference>
<evidence type="ECO:0000313" key="3">
    <source>
        <dbReference type="EMBL" id="OLP43474.1"/>
    </source>
</evidence>
<dbReference type="SUPFAM" id="SSF51735">
    <property type="entry name" value="NAD(P)-binding Rossmann-fold domains"/>
    <property type="match status" value="1"/>
</dbReference>
<dbReference type="InterPro" id="IPR002347">
    <property type="entry name" value="SDR_fam"/>
</dbReference>
<dbReference type="AlphaFoldDB" id="A0A1Q8ZNT7"/>
<dbReference type="STRING" id="1867956.BJF95_21620"/>
<dbReference type="PANTHER" id="PTHR42760">
    <property type="entry name" value="SHORT-CHAIN DEHYDROGENASES/REDUCTASES FAMILY MEMBER"/>
    <property type="match status" value="1"/>
</dbReference>
<dbReference type="CDD" id="cd05233">
    <property type="entry name" value="SDR_c"/>
    <property type="match status" value="1"/>
</dbReference>
<dbReference type="Gene3D" id="3.40.50.720">
    <property type="entry name" value="NAD(P)-binding Rossmann-like Domain"/>
    <property type="match status" value="1"/>
</dbReference>